<dbReference type="EMBL" id="CP053452">
    <property type="protein sequence ID" value="QJX01235.1"/>
    <property type="molecule type" value="Genomic_DNA"/>
</dbReference>
<dbReference type="RefSeq" id="WP_171475822.1">
    <property type="nucleotide sequence ID" value="NZ_CP053452.2"/>
</dbReference>
<protein>
    <submittedName>
        <fullName evidence="1">Uncharacterized protein</fullName>
    </submittedName>
</protein>
<dbReference type="Proteomes" id="UP000503447">
    <property type="component" value="Chromosome"/>
</dbReference>
<proteinExistence type="predicted"/>
<evidence type="ECO:0000313" key="2">
    <source>
        <dbReference type="Proteomes" id="UP000503447"/>
    </source>
</evidence>
<keyword evidence="2" id="KW-1185">Reference proteome</keyword>
<organism evidence="1 2">
    <name type="scientific">Frigoriglobus tundricola</name>
    <dbReference type="NCBI Taxonomy" id="2774151"/>
    <lineage>
        <taxon>Bacteria</taxon>
        <taxon>Pseudomonadati</taxon>
        <taxon>Planctomycetota</taxon>
        <taxon>Planctomycetia</taxon>
        <taxon>Gemmatales</taxon>
        <taxon>Gemmataceae</taxon>
        <taxon>Frigoriglobus</taxon>
    </lineage>
</organism>
<dbReference type="AlphaFoldDB" id="A0A6M5Z6C4"/>
<reference evidence="2" key="1">
    <citation type="submission" date="2020-05" db="EMBL/GenBank/DDBJ databases">
        <title>Frigoriglobus tundricola gen. nov., sp. nov., a psychrotolerant cellulolytic planctomycete of the family Gemmataceae with two divergent copies of 16S rRNA gene.</title>
        <authorList>
            <person name="Kulichevskaya I.S."/>
            <person name="Ivanova A.A."/>
            <person name="Naumoff D.G."/>
            <person name="Beletsky A.V."/>
            <person name="Rijpstra W.I.C."/>
            <person name="Sinninghe Damste J.S."/>
            <person name="Mardanov A.V."/>
            <person name="Ravin N.V."/>
            <person name="Dedysh S.N."/>
        </authorList>
    </citation>
    <scope>NUCLEOTIDE SEQUENCE [LARGE SCALE GENOMIC DNA]</scope>
    <source>
        <strain evidence="2">PL17</strain>
    </source>
</reference>
<evidence type="ECO:0000313" key="1">
    <source>
        <dbReference type="EMBL" id="QJX01235.1"/>
    </source>
</evidence>
<sequence length="76" mass="8780">MPSLTTRRVKLKDACYALGISHDTFSRRWQNVFTETREPGNRRRGVPRLVLEDELSVAVEFGAAAVATFRRTMKRR</sequence>
<accession>A0A6M5Z6C4</accession>
<gene>
    <name evidence="1" type="ORF">FTUN_8874</name>
</gene>
<dbReference type="KEGG" id="ftj:FTUN_8874"/>
<name>A0A6M5Z6C4_9BACT</name>